<dbReference type="PANTHER" id="PTHR11771">
    <property type="entry name" value="LIPOXYGENASE"/>
    <property type="match status" value="1"/>
</dbReference>
<dbReference type="InterPro" id="IPR036226">
    <property type="entry name" value="LipOase_C_sf"/>
</dbReference>
<keyword evidence="2" id="KW-0223">Dioxygenase</keyword>
<comment type="caution">
    <text evidence="5">The sequence shown here is derived from an EMBL/GenBank/DDBJ whole genome shotgun (WGS) entry which is preliminary data.</text>
</comment>
<sequence length="151" mass="17477">AMTAYGFKIVQTLIVDIEPDVHDRYMFSWFYDEEFYRQMLVGLNPCSIQLVTEWPLKGKLDPKVYGPESAITKEMVEEEIRGLMTLELDLTQKKLFMLDYHDLLLPYVNKTRELNGTTLYGSRTLIFLTPAGTFWPLAIELTHPPSNGKPQ</sequence>
<gene>
    <name evidence="5" type="ORF">Tci_527211</name>
</gene>
<dbReference type="GO" id="GO:0046872">
    <property type="term" value="F:metal ion binding"/>
    <property type="evidence" value="ECO:0007669"/>
    <property type="project" value="UniProtKB-KW"/>
</dbReference>
<dbReference type="InterPro" id="IPR013819">
    <property type="entry name" value="LipOase_C"/>
</dbReference>
<dbReference type="PROSITE" id="PS51393">
    <property type="entry name" value="LIPOXYGENASE_3"/>
    <property type="match status" value="1"/>
</dbReference>
<dbReference type="InterPro" id="IPR001246">
    <property type="entry name" value="LipOase_plant"/>
</dbReference>
<proteinExistence type="predicted"/>
<keyword evidence="3" id="KW-0560">Oxidoreductase</keyword>
<protein>
    <submittedName>
        <fullName evidence="5">Linoleate 13S-lipoxygenase 2-1, chloroplastic-like</fullName>
    </submittedName>
</protein>
<evidence type="ECO:0000313" key="5">
    <source>
        <dbReference type="EMBL" id="GEZ55238.1"/>
    </source>
</evidence>
<organism evidence="5">
    <name type="scientific">Tanacetum cinerariifolium</name>
    <name type="common">Dalmatian daisy</name>
    <name type="synonym">Chrysanthemum cinerariifolium</name>
    <dbReference type="NCBI Taxonomy" id="118510"/>
    <lineage>
        <taxon>Eukaryota</taxon>
        <taxon>Viridiplantae</taxon>
        <taxon>Streptophyta</taxon>
        <taxon>Embryophyta</taxon>
        <taxon>Tracheophyta</taxon>
        <taxon>Spermatophyta</taxon>
        <taxon>Magnoliopsida</taxon>
        <taxon>eudicotyledons</taxon>
        <taxon>Gunneridae</taxon>
        <taxon>Pentapetalae</taxon>
        <taxon>asterids</taxon>
        <taxon>campanulids</taxon>
        <taxon>Asterales</taxon>
        <taxon>Asteraceae</taxon>
        <taxon>Asteroideae</taxon>
        <taxon>Anthemideae</taxon>
        <taxon>Anthemidinae</taxon>
        <taxon>Tanacetum</taxon>
    </lineage>
</organism>
<dbReference type="InterPro" id="IPR000907">
    <property type="entry name" value="LipOase"/>
</dbReference>
<dbReference type="Pfam" id="PF00305">
    <property type="entry name" value="Lipoxygenase"/>
    <property type="match status" value="1"/>
</dbReference>
<keyword evidence="1" id="KW-0479">Metal-binding</keyword>
<dbReference type="AlphaFoldDB" id="A0A699IFD6"/>
<evidence type="ECO:0000256" key="2">
    <source>
        <dbReference type="ARBA" id="ARBA00022964"/>
    </source>
</evidence>
<dbReference type="SUPFAM" id="SSF48484">
    <property type="entry name" value="Lipoxigenase"/>
    <property type="match status" value="1"/>
</dbReference>
<dbReference type="GO" id="GO:0016702">
    <property type="term" value="F:oxidoreductase activity, acting on single donors with incorporation of molecular oxygen, incorporation of two atoms of oxygen"/>
    <property type="evidence" value="ECO:0007669"/>
    <property type="project" value="InterPro"/>
</dbReference>
<feature type="non-terminal residue" evidence="5">
    <location>
        <position position="1"/>
    </location>
</feature>
<feature type="domain" description="Lipoxygenase" evidence="4">
    <location>
        <begin position="1"/>
        <end position="151"/>
    </location>
</feature>
<evidence type="ECO:0000256" key="3">
    <source>
        <dbReference type="ARBA" id="ARBA00023002"/>
    </source>
</evidence>
<evidence type="ECO:0000256" key="1">
    <source>
        <dbReference type="ARBA" id="ARBA00022723"/>
    </source>
</evidence>
<reference evidence="5" key="1">
    <citation type="journal article" date="2019" name="Sci. Rep.">
        <title>Draft genome of Tanacetum cinerariifolium, the natural source of mosquito coil.</title>
        <authorList>
            <person name="Yamashiro T."/>
            <person name="Shiraishi A."/>
            <person name="Satake H."/>
            <person name="Nakayama K."/>
        </authorList>
    </citation>
    <scope>NUCLEOTIDE SEQUENCE</scope>
</reference>
<accession>A0A699IFD6</accession>
<dbReference type="EMBL" id="BKCJ010292932">
    <property type="protein sequence ID" value="GEZ55238.1"/>
    <property type="molecule type" value="Genomic_DNA"/>
</dbReference>
<dbReference type="PRINTS" id="PR00468">
    <property type="entry name" value="PLTLPOXGNASE"/>
</dbReference>
<evidence type="ECO:0000259" key="4">
    <source>
        <dbReference type="PROSITE" id="PS51393"/>
    </source>
</evidence>
<name>A0A699IFD6_TANCI</name>
<dbReference type="Gene3D" id="3.10.450.60">
    <property type="match status" value="1"/>
</dbReference>
<dbReference type="GO" id="GO:0034440">
    <property type="term" value="P:lipid oxidation"/>
    <property type="evidence" value="ECO:0007669"/>
    <property type="project" value="InterPro"/>
</dbReference>